<sequence length="400" mass="42666">MRSGRDGQDEPGGGAISSVMSGAPASAHRPPRDDADTFVIRIGNHAFPLRIRGQPIRSLYPGWRIHALHVTLLPMAVAQLRNDAGAEAYWIFDSALDYRASLFDDLDEEEQSAMVDAVAPFFSSLVRSSLEAVKQSPSENAELIRNLGAPLRDALLAAWLGRFPPTRCVTPRALPETTLSFPDDVMPLAPKALTPLLSAAAGLTEQPLPVILSPWGHAVLRGHHVLKDTDLSLTRFADPQANIVLYLGTARLSPESDETTPVLCCPQLDLIVTDLPSDRAGQIPQRLLSRFMADPTHVSAAPAALLMQFGAGGNFTLGSASSLPVRPPSLPGNWPAAPAAAPGHPRPDTSGGQQDAARFPDAQVTDAFRTNPASPPPDDSPEEKQEPAPPGIKEHPTITT</sequence>
<dbReference type="RefSeq" id="WP_173583474.1">
    <property type="nucleotide sequence ID" value="NZ_WOTB01000012.1"/>
</dbReference>
<feature type="compositionally biased region" description="Basic and acidic residues" evidence="1">
    <location>
        <begin position="382"/>
        <end position="400"/>
    </location>
</feature>
<name>A0ABX0JT61_9PROT</name>
<comment type="caution">
    <text evidence="2">The sequence shown here is derived from an EMBL/GenBank/DDBJ whole genome shotgun (WGS) entry which is preliminary data.</text>
</comment>
<feature type="region of interest" description="Disordered" evidence="1">
    <location>
        <begin position="1"/>
        <end position="33"/>
    </location>
</feature>
<dbReference type="EMBL" id="WOTB01000012">
    <property type="protein sequence ID" value="NHN85087.1"/>
    <property type="molecule type" value="Genomic_DNA"/>
</dbReference>
<reference evidence="2 3" key="1">
    <citation type="journal article" date="2020" name="Int. J. Syst. Evol. Microbiol.">
        <title>Novel acetic acid bacteria from cider fermentations: Acetobacter conturbans sp. nov. and Acetobacter fallax sp. nov.</title>
        <authorList>
            <person name="Sombolestani A.S."/>
            <person name="Cleenwerck I."/>
            <person name="Cnockaert M."/>
            <person name="Borremans W."/>
            <person name="Wieme A.D."/>
            <person name="De Vuyst L."/>
            <person name="Vandamme P."/>
        </authorList>
    </citation>
    <scope>NUCLEOTIDE SEQUENCE [LARGE SCALE GENOMIC DNA]</scope>
    <source>
        <strain evidence="2 3">LMG 30640</strain>
    </source>
</reference>
<evidence type="ECO:0000256" key="1">
    <source>
        <dbReference type="SAM" id="MobiDB-lite"/>
    </source>
</evidence>
<proteinExistence type="predicted"/>
<evidence type="ECO:0008006" key="4">
    <source>
        <dbReference type="Google" id="ProtNLM"/>
    </source>
</evidence>
<organism evidence="2 3">
    <name type="scientific">Acetobacter musti</name>
    <dbReference type="NCBI Taxonomy" id="864732"/>
    <lineage>
        <taxon>Bacteria</taxon>
        <taxon>Pseudomonadati</taxon>
        <taxon>Pseudomonadota</taxon>
        <taxon>Alphaproteobacteria</taxon>
        <taxon>Acetobacterales</taxon>
        <taxon>Acetobacteraceae</taxon>
        <taxon>Acetobacter</taxon>
    </lineage>
</organism>
<dbReference type="Proteomes" id="UP000635278">
    <property type="component" value="Unassembled WGS sequence"/>
</dbReference>
<gene>
    <name evidence="2" type="ORF">GOB93_10600</name>
</gene>
<feature type="region of interest" description="Disordered" evidence="1">
    <location>
        <begin position="326"/>
        <end position="400"/>
    </location>
</feature>
<evidence type="ECO:0000313" key="3">
    <source>
        <dbReference type="Proteomes" id="UP000635278"/>
    </source>
</evidence>
<protein>
    <recommendedName>
        <fullName evidence="4">DUF4238 domain-containing protein</fullName>
    </recommendedName>
</protein>
<accession>A0ABX0JT61</accession>
<evidence type="ECO:0000313" key="2">
    <source>
        <dbReference type="EMBL" id="NHN85087.1"/>
    </source>
</evidence>
<keyword evidence="3" id="KW-1185">Reference proteome</keyword>